<keyword evidence="2" id="KW-0560">Oxidoreductase</keyword>
<dbReference type="InterPro" id="IPR013149">
    <property type="entry name" value="ADH-like_C"/>
</dbReference>
<dbReference type="SUPFAM" id="SSF50129">
    <property type="entry name" value="GroES-like"/>
    <property type="match status" value="1"/>
</dbReference>
<evidence type="ECO:0000256" key="2">
    <source>
        <dbReference type="ARBA" id="ARBA00023002"/>
    </source>
</evidence>
<accession>A0A8E2EYJ1</accession>
<evidence type="ECO:0000259" key="4">
    <source>
        <dbReference type="SMART" id="SM00829"/>
    </source>
</evidence>
<evidence type="ECO:0000313" key="5">
    <source>
        <dbReference type="EMBL" id="OCL07020.1"/>
    </source>
</evidence>
<dbReference type="PANTHER" id="PTHR48106:SF18">
    <property type="entry name" value="QUINONE OXIDOREDUCTASE PIG3"/>
    <property type="match status" value="1"/>
</dbReference>
<dbReference type="InterPro" id="IPR036291">
    <property type="entry name" value="NAD(P)-bd_dom_sf"/>
</dbReference>
<dbReference type="EMBL" id="KV749934">
    <property type="protein sequence ID" value="OCL07020.1"/>
    <property type="molecule type" value="Genomic_DNA"/>
</dbReference>
<dbReference type="AlphaFoldDB" id="A0A8E2EYJ1"/>
<evidence type="ECO:0000256" key="1">
    <source>
        <dbReference type="ARBA" id="ARBA00022857"/>
    </source>
</evidence>
<evidence type="ECO:0000313" key="6">
    <source>
        <dbReference type="Proteomes" id="UP000250140"/>
    </source>
</evidence>
<dbReference type="Proteomes" id="UP000250140">
    <property type="component" value="Unassembled WGS sequence"/>
</dbReference>
<dbReference type="GO" id="GO:0016651">
    <property type="term" value="F:oxidoreductase activity, acting on NAD(P)H"/>
    <property type="evidence" value="ECO:0007669"/>
    <property type="project" value="TreeGrafter"/>
</dbReference>
<dbReference type="Gene3D" id="3.40.50.720">
    <property type="entry name" value="NAD(P)-binding Rossmann-like Domain"/>
    <property type="match status" value="1"/>
</dbReference>
<gene>
    <name evidence="5" type="ORF">AOQ84DRAFT_355194</name>
</gene>
<name>A0A8E2EYJ1_9PEZI</name>
<feature type="domain" description="Enoyl reductase (ER)" evidence="4">
    <location>
        <begin position="10"/>
        <end position="293"/>
    </location>
</feature>
<dbReference type="InterPro" id="IPR020843">
    <property type="entry name" value="ER"/>
</dbReference>
<dbReference type="InterPro" id="IPR011032">
    <property type="entry name" value="GroES-like_sf"/>
</dbReference>
<keyword evidence="1" id="KW-0521">NADP</keyword>
<protein>
    <submittedName>
        <fullName evidence="5">NAD(P)-binding protein</fullName>
    </submittedName>
</protein>
<organism evidence="5 6">
    <name type="scientific">Glonium stellatum</name>
    <dbReference type="NCBI Taxonomy" id="574774"/>
    <lineage>
        <taxon>Eukaryota</taxon>
        <taxon>Fungi</taxon>
        <taxon>Dikarya</taxon>
        <taxon>Ascomycota</taxon>
        <taxon>Pezizomycotina</taxon>
        <taxon>Dothideomycetes</taxon>
        <taxon>Pleosporomycetidae</taxon>
        <taxon>Gloniales</taxon>
        <taxon>Gloniaceae</taxon>
        <taxon>Glonium</taxon>
    </lineage>
</organism>
<dbReference type="GO" id="GO:0070402">
    <property type="term" value="F:NADPH binding"/>
    <property type="evidence" value="ECO:0007669"/>
    <property type="project" value="TreeGrafter"/>
</dbReference>
<dbReference type="SMART" id="SM00829">
    <property type="entry name" value="PKS_ER"/>
    <property type="match status" value="1"/>
</dbReference>
<evidence type="ECO:0000256" key="3">
    <source>
        <dbReference type="SAM" id="MobiDB-lite"/>
    </source>
</evidence>
<keyword evidence="6" id="KW-1185">Reference proteome</keyword>
<dbReference type="SUPFAM" id="SSF51735">
    <property type="entry name" value="NAD(P)-binding Rossmann-fold domains"/>
    <property type="match status" value="1"/>
</dbReference>
<sequence length="305" mass="32504">MHTAQVKAWGQPPQYLEINDPAPTPESSEIQIRVSALGLHRVVRSRAAGTHYSSKNLPHTPGIDGIGYDPDGRAVYFSTLGSGRGTYSSTVNVPATSVTLLPAGVDQLQAAALINPGISSWMAMRNRTTKLPANFSVVVMGATSASGTIAIELARALGAGKVVGVARNEEKLAALDLDASILLRSPATETDFSGLGDVDLVLDYVYGPPAAHLLQSLKSSRPVQYVHIGALDSTEMNLPAAILRSKDLTIRGSGLGSWTPQQVEAEIPELLQAIKGIKKREVKEVPLSQIEKVWNEKGDRIVFVP</sequence>
<dbReference type="PANTHER" id="PTHR48106">
    <property type="entry name" value="QUINONE OXIDOREDUCTASE PIG3-RELATED"/>
    <property type="match status" value="1"/>
</dbReference>
<dbReference type="Pfam" id="PF00107">
    <property type="entry name" value="ADH_zinc_N"/>
    <property type="match status" value="1"/>
</dbReference>
<dbReference type="OrthoDB" id="809632at2759"/>
<feature type="region of interest" description="Disordered" evidence="3">
    <location>
        <begin position="1"/>
        <end position="27"/>
    </location>
</feature>
<dbReference type="Gene3D" id="3.90.180.10">
    <property type="entry name" value="Medium-chain alcohol dehydrogenases, catalytic domain"/>
    <property type="match status" value="1"/>
</dbReference>
<proteinExistence type="predicted"/>
<reference evidence="5 6" key="1">
    <citation type="journal article" date="2016" name="Nat. Commun.">
        <title>Ectomycorrhizal ecology is imprinted in the genome of the dominant symbiotic fungus Cenococcum geophilum.</title>
        <authorList>
            <consortium name="DOE Joint Genome Institute"/>
            <person name="Peter M."/>
            <person name="Kohler A."/>
            <person name="Ohm R.A."/>
            <person name="Kuo A."/>
            <person name="Krutzmann J."/>
            <person name="Morin E."/>
            <person name="Arend M."/>
            <person name="Barry K.W."/>
            <person name="Binder M."/>
            <person name="Choi C."/>
            <person name="Clum A."/>
            <person name="Copeland A."/>
            <person name="Grisel N."/>
            <person name="Haridas S."/>
            <person name="Kipfer T."/>
            <person name="LaButti K."/>
            <person name="Lindquist E."/>
            <person name="Lipzen A."/>
            <person name="Maire R."/>
            <person name="Meier B."/>
            <person name="Mihaltcheva S."/>
            <person name="Molinier V."/>
            <person name="Murat C."/>
            <person name="Poggeler S."/>
            <person name="Quandt C.A."/>
            <person name="Sperisen C."/>
            <person name="Tritt A."/>
            <person name="Tisserant E."/>
            <person name="Crous P.W."/>
            <person name="Henrissat B."/>
            <person name="Nehls U."/>
            <person name="Egli S."/>
            <person name="Spatafora J.W."/>
            <person name="Grigoriev I.V."/>
            <person name="Martin F.M."/>
        </authorList>
    </citation>
    <scope>NUCLEOTIDE SEQUENCE [LARGE SCALE GENOMIC DNA]</scope>
    <source>
        <strain evidence="5 6">CBS 207.34</strain>
    </source>
</reference>